<reference evidence="1 3" key="1">
    <citation type="submission" date="2017-11" db="EMBL/GenBank/DDBJ databases">
        <title>Comparitive Functional Genomics of Dry Heat Resistant strains isolated from the Viking Spacecraft.</title>
        <authorList>
            <person name="Seuylemezian A."/>
            <person name="Cooper K."/>
            <person name="Vaishampayan P."/>
        </authorList>
    </citation>
    <scope>NUCLEOTIDE SEQUENCE [LARGE SCALE GENOMIC DNA]</scope>
    <source>
        <strain evidence="1 3">M4.6</strain>
    </source>
</reference>
<protein>
    <submittedName>
        <fullName evidence="1">Uncharacterized protein</fullName>
    </submittedName>
</protein>
<sequence length="105" mass="11967">MIQGDEQIQGLVAYERKEGWIHIHLVESAPWNIKGKVFLGVGPHLFAIACQKSFELGFEGYVTFIAKTKLLEHYQRTMNAGLLNPRTRQMILDTEAAEKLVATYF</sequence>
<dbReference type="Proteomes" id="UP000234951">
    <property type="component" value="Unassembled WGS sequence"/>
</dbReference>
<accession>A0A2N5GI80</accession>
<dbReference type="EMBL" id="PGVD01000060">
    <property type="protein sequence ID" value="PLR91962.1"/>
    <property type="molecule type" value="Genomic_DNA"/>
</dbReference>
<keyword evidence="4" id="KW-1185">Reference proteome</keyword>
<proteinExistence type="predicted"/>
<evidence type="ECO:0000313" key="3">
    <source>
        <dbReference type="Proteomes" id="UP000234951"/>
    </source>
</evidence>
<comment type="caution">
    <text evidence="1">The sequence shown here is derived from an EMBL/GenBank/DDBJ whole genome shotgun (WGS) entry which is preliminary data.</text>
</comment>
<dbReference type="EMBL" id="PGVA01000047">
    <property type="protein sequence ID" value="PLR80642.1"/>
    <property type="molecule type" value="Genomic_DNA"/>
</dbReference>
<evidence type="ECO:0000313" key="1">
    <source>
        <dbReference type="EMBL" id="PLR80642.1"/>
    </source>
</evidence>
<reference evidence="2 4" key="2">
    <citation type="submission" date="2017-12" db="EMBL/GenBank/DDBJ databases">
        <title>Comparative Functional Genomics of Dry Heat Resistant strains isolated from the Viking Spacecraft.</title>
        <authorList>
            <person name="Seuylemezian A."/>
            <person name="Cooper K."/>
            <person name="Vaishampayan P."/>
        </authorList>
    </citation>
    <scope>NUCLEOTIDE SEQUENCE [LARGE SCALE GENOMIC DNA]</scope>
    <source>
        <strain evidence="2 4">ATCC 29669</strain>
    </source>
</reference>
<organism evidence="1 3">
    <name type="scientific">Bacillus canaveralius</name>
    <dbReference type="NCBI Taxonomy" id="1403243"/>
    <lineage>
        <taxon>Bacteria</taxon>
        <taxon>Bacillati</taxon>
        <taxon>Bacillota</taxon>
        <taxon>Bacilli</taxon>
        <taxon>Bacillales</taxon>
        <taxon>Bacillaceae</taxon>
        <taxon>Bacillus</taxon>
    </lineage>
</organism>
<evidence type="ECO:0000313" key="2">
    <source>
        <dbReference type="EMBL" id="PLR91962.1"/>
    </source>
</evidence>
<name>A0A2N5GI80_9BACI</name>
<dbReference type="AlphaFoldDB" id="A0A2N5GI80"/>
<evidence type="ECO:0000313" key="4">
    <source>
        <dbReference type="Proteomes" id="UP000235114"/>
    </source>
</evidence>
<dbReference type="Proteomes" id="UP000235114">
    <property type="component" value="Unassembled WGS sequence"/>
</dbReference>
<gene>
    <name evidence="1" type="ORF">CU635_17725</name>
    <name evidence="2" type="ORF">CVD25_19005</name>
</gene>